<feature type="signal peptide" evidence="1">
    <location>
        <begin position="1"/>
        <end position="16"/>
    </location>
</feature>
<protein>
    <recommendedName>
        <fullName evidence="4">Secreted protein</fullName>
    </recommendedName>
</protein>
<keyword evidence="3" id="KW-1185">Reference proteome</keyword>
<dbReference type="Proteomes" id="UP000015104">
    <property type="component" value="Unassembled WGS sequence"/>
</dbReference>
<proteinExistence type="predicted"/>
<sequence>MIRAALFIALFDFATSARLPFDSQWESFKVSLFEVNRFDCAISDYYSCFIVQQTKYGKSYDSAEEETYRRNVFHPMVKSPTD</sequence>
<evidence type="ECO:0000313" key="2">
    <source>
        <dbReference type="EnsemblMetazoa" id="tetur09g04460.1"/>
    </source>
</evidence>
<dbReference type="EnsemblMetazoa" id="tetur09g04460.1">
    <property type="protein sequence ID" value="tetur09g04460.1"/>
    <property type="gene ID" value="tetur09g04460"/>
</dbReference>
<feature type="chain" id="PRO_5004580586" description="Secreted protein" evidence="1">
    <location>
        <begin position="17"/>
        <end position="82"/>
    </location>
</feature>
<organism evidence="2 3">
    <name type="scientific">Tetranychus urticae</name>
    <name type="common">Two-spotted spider mite</name>
    <dbReference type="NCBI Taxonomy" id="32264"/>
    <lineage>
        <taxon>Eukaryota</taxon>
        <taxon>Metazoa</taxon>
        <taxon>Ecdysozoa</taxon>
        <taxon>Arthropoda</taxon>
        <taxon>Chelicerata</taxon>
        <taxon>Arachnida</taxon>
        <taxon>Acari</taxon>
        <taxon>Acariformes</taxon>
        <taxon>Trombidiformes</taxon>
        <taxon>Prostigmata</taxon>
        <taxon>Eleutherengona</taxon>
        <taxon>Raphignathae</taxon>
        <taxon>Tetranychoidea</taxon>
        <taxon>Tetranychidae</taxon>
        <taxon>Tetranychus</taxon>
    </lineage>
</organism>
<evidence type="ECO:0008006" key="4">
    <source>
        <dbReference type="Google" id="ProtNLM"/>
    </source>
</evidence>
<name>T1KDW7_TETUR</name>
<reference evidence="2" key="2">
    <citation type="submission" date="2015-06" db="UniProtKB">
        <authorList>
            <consortium name="EnsemblMetazoa"/>
        </authorList>
    </citation>
    <scope>IDENTIFICATION</scope>
</reference>
<reference evidence="3" key="1">
    <citation type="submission" date="2011-08" db="EMBL/GenBank/DDBJ databases">
        <authorList>
            <person name="Rombauts S."/>
        </authorList>
    </citation>
    <scope>NUCLEOTIDE SEQUENCE</scope>
    <source>
        <strain evidence="3">London</strain>
    </source>
</reference>
<dbReference type="EMBL" id="CAEY01002028">
    <property type="status" value="NOT_ANNOTATED_CDS"/>
    <property type="molecule type" value="Genomic_DNA"/>
</dbReference>
<evidence type="ECO:0000313" key="3">
    <source>
        <dbReference type="Proteomes" id="UP000015104"/>
    </source>
</evidence>
<dbReference type="AlphaFoldDB" id="T1KDW7"/>
<keyword evidence="1" id="KW-0732">Signal</keyword>
<dbReference type="HOGENOM" id="CLU_2561229_0_0_1"/>
<evidence type="ECO:0000256" key="1">
    <source>
        <dbReference type="SAM" id="SignalP"/>
    </source>
</evidence>
<accession>T1KDW7</accession>